<name>A0A9J5Y762_SOLCO</name>
<reference evidence="1 2" key="1">
    <citation type="submission" date="2020-09" db="EMBL/GenBank/DDBJ databases">
        <title>De no assembly of potato wild relative species, Solanum commersonii.</title>
        <authorList>
            <person name="Cho K."/>
        </authorList>
    </citation>
    <scope>NUCLEOTIDE SEQUENCE [LARGE SCALE GENOMIC DNA]</scope>
    <source>
        <strain evidence="1">LZ3.2</strain>
        <tissue evidence="1">Leaf</tissue>
    </source>
</reference>
<protein>
    <submittedName>
        <fullName evidence="1">Uncharacterized protein</fullName>
    </submittedName>
</protein>
<organism evidence="1 2">
    <name type="scientific">Solanum commersonii</name>
    <name type="common">Commerson's wild potato</name>
    <name type="synonym">Commerson's nightshade</name>
    <dbReference type="NCBI Taxonomy" id="4109"/>
    <lineage>
        <taxon>Eukaryota</taxon>
        <taxon>Viridiplantae</taxon>
        <taxon>Streptophyta</taxon>
        <taxon>Embryophyta</taxon>
        <taxon>Tracheophyta</taxon>
        <taxon>Spermatophyta</taxon>
        <taxon>Magnoliopsida</taxon>
        <taxon>eudicotyledons</taxon>
        <taxon>Gunneridae</taxon>
        <taxon>Pentapetalae</taxon>
        <taxon>asterids</taxon>
        <taxon>lamiids</taxon>
        <taxon>Solanales</taxon>
        <taxon>Solanaceae</taxon>
        <taxon>Solanoideae</taxon>
        <taxon>Solaneae</taxon>
        <taxon>Solanum</taxon>
    </lineage>
</organism>
<evidence type="ECO:0000313" key="2">
    <source>
        <dbReference type="Proteomes" id="UP000824120"/>
    </source>
</evidence>
<accession>A0A9J5Y762</accession>
<keyword evidence="2" id="KW-1185">Reference proteome</keyword>
<sequence>VFEVLVEAWTLRRKMEQIRLKRTRNGILRIAEFNLASCRNDMNPPLLRGKEQSVSRRLVSQSSIVLPNDKECEDAKGKTLKAMS</sequence>
<feature type="non-terminal residue" evidence="1">
    <location>
        <position position="84"/>
    </location>
</feature>
<comment type="caution">
    <text evidence="1">The sequence shown here is derived from an EMBL/GenBank/DDBJ whole genome shotgun (WGS) entry which is preliminary data.</text>
</comment>
<dbReference type="EMBL" id="JACXVP010000007">
    <property type="protein sequence ID" value="KAG5594878.1"/>
    <property type="molecule type" value="Genomic_DNA"/>
</dbReference>
<proteinExistence type="predicted"/>
<gene>
    <name evidence="1" type="ORF">H5410_036110</name>
</gene>
<evidence type="ECO:0000313" key="1">
    <source>
        <dbReference type="EMBL" id="KAG5594878.1"/>
    </source>
</evidence>
<dbReference type="Proteomes" id="UP000824120">
    <property type="component" value="Chromosome 7"/>
</dbReference>
<dbReference type="AlphaFoldDB" id="A0A9J5Y762"/>